<sequence length="232" mass="26896">MDFTYIESEGYEYVNSFSIVKNKNYENPDCVFLPISDGKLGFKPKLEVKLLRYEVTETYCWELFPYKSGPEPRQTTAFKLKGIGMINGGMKVCILEDETLYNQIPVTLWVDPACVIARTTLYIGENSPEFVVWIPAEGFNQLLVNLRTLSDPTLYIRGKLNLGHVYISDRDIQRCFIDDDRSDMTLNLFRYPKKVLNYNEIPEEMRKVHIDQRPSQQARVSISFTSQFGDVN</sequence>
<organism evidence="1 2">
    <name type="scientific">Marinobacterium weihaiense</name>
    <dbReference type="NCBI Taxonomy" id="2851016"/>
    <lineage>
        <taxon>Bacteria</taxon>
        <taxon>Pseudomonadati</taxon>
        <taxon>Pseudomonadota</taxon>
        <taxon>Gammaproteobacteria</taxon>
        <taxon>Oceanospirillales</taxon>
        <taxon>Oceanospirillaceae</taxon>
        <taxon>Marinobacterium</taxon>
    </lineage>
</organism>
<dbReference type="RefSeq" id="WP_217333455.1">
    <property type="nucleotide sequence ID" value="NZ_JAHQZT010000001.1"/>
</dbReference>
<evidence type="ECO:0000313" key="1">
    <source>
        <dbReference type="EMBL" id="MBV0932040.1"/>
    </source>
</evidence>
<reference evidence="1 2" key="1">
    <citation type="submission" date="2021-06" db="EMBL/GenBank/DDBJ databases">
        <title>Bacterium isolated from marine sediment.</title>
        <authorList>
            <person name="Zhu K.-L."/>
            <person name="Du Z.-J."/>
            <person name="Liang Q.-Y."/>
        </authorList>
    </citation>
    <scope>NUCLEOTIDE SEQUENCE [LARGE SCALE GENOMIC DNA]</scope>
    <source>
        <strain evidence="1 2">A346</strain>
    </source>
</reference>
<keyword evidence="2" id="KW-1185">Reference proteome</keyword>
<accession>A0ABS6M781</accession>
<proteinExistence type="predicted"/>
<evidence type="ECO:0000313" key="2">
    <source>
        <dbReference type="Proteomes" id="UP000755551"/>
    </source>
</evidence>
<dbReference type="Proteomes" id="UP000755551">
    <property type="component" value="Unassembled WGS sequence"/>
</dbReference>
<gene>
    <name evidence="1" type="ORF">KTN04_01610</name>
</gene>
<dbReference type="EMBL" id="JAHQZT010000001">
    <property type="protein sequence ID" value="MBV0932040.1"/>
    <property type="molecule type" value="Genomic_DNA"/>
</dbReference>
<comment type="caution">
    <text evidence="1">The sequence shown here is derived from an EMBL/GenBank/DDBJ whole genome shotgun (WGS) entry which is preliminary data.</text>
</comment>
<name>A0ABS6M781_9GAMM</name>
<protein>
    <submittedName>
        <fullName evidence="1">Uncharacterized protein</fullName>
    </submittedName>
</protein>